<reference evidence="1 2" key="1">
    <citation type="submission" date="2021-06" db="EMBL/GenBank/DDBJ databases">
        <authorList>
            <person name="Palmer J.M."/>
        </authorList>
    </citation>
    <scope>NUCLEOTIDE SEQUENCE [LARGE SCALE GENOMIC DNA]</scope>
    <source>
        <strain evidence="1 2">AS_MEX2019</strain>
        <tissue evidence="1">Muscle</tissue>
    </source>
</reference>
<sequence>CLREALMEIRKMSCQITDTELYYVKTNHTYTLKEFYDTQLKQQHEILSDLQPFRDLVRDVTVRAGHEYLLQHQTTSEDKDELNLVFFNRVNCFIRHVDNLIFNTVYCLVLNALGVLLNVLQNQVGQMPSQITPQVRSDRSEAVPEENVEKKVGQFLSIYFSNGSYYLLQIILDIIESYWFMFVSKVLPDLPLFMSELVLESDVLMYNPSEENFQETIREIIRQFKTAAISVRSLTADPEMDLLLKSEKFKDSVQGGPSLDTVLKEDGHLRVIIQNISDSVHTAFDSAKVYSHTFDHFLAFSKNNENLDLDAVWELETGSTLAGSTLLNLFCECFHYCLFQPATGFLDPYSSTGLVTIYEDNQGVGSIWITAISQFCCTGPRSSTSTGTSTLPQRGNSSVIPIDDLCIALRDADIFVEQAEGKAGSQMAQLITKSNALRGSKEKAAELKNIEEEILAKGEELRFM</sequence>
<comment type="caution">
    <text evidence="1">The sequence shown here is derived from an EMBL/GenBank/DDBJ whole genome shotgun (WGS) entry which is preliminary data.</text>
</comment>
<keyword evidence="2" id="KW-1185">Reference proteome</keyword>
<accession>A0ABV0ZZC0</accession>
<feature type="non-terminal residue" evidence="1">
    <location>
        <position position="1"/>
    </location>
</feature>
<dbReference type="Proteomes" id="UP001469553">
    <property type="component" value="Unassembled WGS sequence"/>
</dbReference>
<evidence type="ECO:0000313" key="2">
    <source>
        <dbReference type="Proteomes" id="UP001469553"/>
    </source>
</evidence>
<protein>
    <submittedName>
        <fullName evidence="1">Uncharacterized protein</fullName>
    </submittedName>
</protein>
<dbReference type="EMBL" id="JAHRIP010076613">
    <property type="protein sequence ID" value="MEQ2311254.1"/>
    <property type="molecule type" value="Genomic_DNA"/>
</dbReference>
<gene>
    <name evidence="1" type="ORF">AMECASPLE_018004</name>
</gene>
<proteinExistence type="predicted"/>
<organism evidence="1 2">
    <name type="scientific">Ameca splendens</name>
    <dbReference type="NCBI Taxonomy" id="208324"/>
    <lineage>
        <taxon>Eukaryota</taxon>
        <taxon>Metazoa</taxon>
        <taxon>Chordata</taxon>
        <taxon>Craniata</taxon>
        <taxon>Vertebrata</taxon>
        <taxon>Euteleostomi</taxon>
        <taxon>Actinopterygii</taxon>
        <taxon>Neopterygii</taxon>
        <taxon>Teleostei</taxon>
        <taxon>Neoteleostei</taxon>
        <taxon>Acanthomorphata</taxon>
        <taxon>Ovalentaria</taxon>
        <taxon>Atherinomorphae</taxon>
        <taxon>Cyprinodontiformes</taxon>
        <taxon>Goodeidae</taxon>
        <taxon>Ameca</taxon>
    </lineage>
</organism>
<evidence type="ECO:0000313" key="1">
    <source>
        <dbReference type="EMBL" id="MEQ2311254.1"/>
    </source>
</evidence>
<name>A0ABV0ZZC0_9TELE</name>